<dbReference type="Proteomes" id="UP000002282">
    <property type="component" value="Chromosome 2L"/>
</dbReference>
<reference evidence="8 9" key="1">
    <citation type="journal article" date="2007" name="Nature">
        <title>Evolution of genes and genomes on the Drosophila phylogeny.</title>
        <authorList>
            <consortium name="Drosophila 12 Genomes Consortium"/>
            <person name="Clark A.G."/>
            <person name="Eisen M.B."/>
            <person name="Smith D.R."/>
            <person name="Bergman C.M."/>
            <person name="Oliver B."/>
            <person name="Markow T.A."/>
            <person name="Kaufman T.C."/>
            <person name="Kellis M."/>
            <person name="Gelbart W."/>
            <person name="Iyer V.N."/>
            <person name="Pollard D.A."/>
            <person name="Sackton T.B."/>
            <person name="Larracuente A.M."/>
            <person name="Singh N.D."/>
            <person name="Abad J.P."/>
            <person name="Abt D.N."/>
            <person name="Adryan B."/>
            <person name="Aguade M."/>
            <person name="Akashi H."/>
            <person name="Anderson W.W."/>
            <person name="Aquadro C.F."/>
            <person name="Ardell D.H."/>
            <person name="Arguello R."/>
            <person name="Artieri C.G."/>
            <person name="Barbash D.A."/>
            <person name="Barker D."/>
            <person name="Barsanti P."/>
            <person name="Batterham P."/>
            <person name="Batzoglou S."/>
            <person name="Begun D."/>
            <person name="Bhutkar A."/>
            <person name="Blanco E."/>
            <person name="Bosak S.A."/>
            <person name="Bradley R.K."/>
            <person name="Brand A.D."/>
            <person name="Brent M.R."/>
            <person name="Brooks A.N."/>
            <person name="Brown R.H."/>
            <person name="Butlin R.K."/>
            <person name="Caggese C."/>
            <person name="Calvi B.R."/>
            <person name="Bernardo de Carvalho A."/>
            <person name="Caspi A."/>
            <person name="Castrezana S."/>
            <person name="Celniker S.E."/>
            <person name="Chang J.L."/>
            <person name="Chapple C."/>
            <person name="Chatterji S."/>
            <person name="Chinwalla A."/>
            <person name="Civetta A."/>
            <person name="Clifton S.W."/>
            <person name="Comeron J.M."/>
            <person name="Costello J.C."/>
            <person name="Coyne J.A."/>
            <person name="Daub J."/>
            <person name="David R.G."/>
            <person name="Delcher A.L."/>
            <person name="Delehaunty K."/>
            <person name="Do C.B."/>
            <person name="Ebling H."/>
            <person name="Edwards K."/>
            <person name="Eickbush T."/>
            <person name="Evans J.D."/>
            <person name="Filipski A."/>
            <person name="Findeiss S."/>
            <person name="Freyhult E."/>
            <person name="Fulton L."/>
            <person name="Fulton R."/>
            <person name="Garcia A.C."/>
            <person name="Gardiner A."/>
            <person name="Garfield D.A."/>
            <person name="Garvin B.E."/>
            <person name="Gibson G."/>
            <person name="Gilbert D."/>
            <person name="Gnerre S."/>
            <person name="Godfrey J."/>
            <person name="Good R."/>
            <person name="Gotea V."/>
            <person name="Gravely B."/>
            <person name="Greenberg A.J."/>
            <person name="Griffiths-Jones S."/>
            <person name="Gross S."/>
            <person name="Guigo R."/>
            <person name="Gustafson E.A."/>
            <person name="Haerty W."/>
            <person name="Hahn M.W."/>
            <person name="Halligan D.L."/>
            <person name="Halpern A.L."/>
            <person name="Halter G.M."/>
            <person name="Han M.V."/>
            <person name="Heger A."/>
            <person name="Hillier L."/>
            <person name="Hinrichs A.S."/>
            <person name="Holmes I."/>
            <person name="Hoskins R.A."/>
            <person name="Hubisz M.J."/>
            <person name="Hultmark D."/>
            <person name="Huntley M.A."/>
            <person name="Jaffe D.B."/>
            <person name="Jagadeeshan S."/>
            <person name="Jeck W.R."/>
            <person name="Johnson J."/>
            <person name="Jones C.D."/>
            <person name="Jordan W.C."/>
            <person name="Karpen G.H."/>
            <person name="Kataoka E."/>
            <person name="Keightley P.D."/>
            <person name="Kheradpour P."/>
            <person name="Kirkness E.F."/>
            <person name="Koerich L.B."/>
            <person name="Kristiansen K."/>
            <person name="Kudrna D."/>
            <person name="Kulathinal R.J."/>
            <person name="Kumar S."/>
            <person name="Kwok R."/>
            <person name="Lander E."/>
            <person name="Langley C.H."/>
            <person name="Lapoint R."/>
            <person name="Lazzaro B.P."/>
            <person name="Lee S.J."/>
            <person name="Levesque L."/>
            <person name="Li R."/>
            <person name="Lin C.F."/>
            <person name="Lin M.F."/>
            <person name="Lindblad-Toh K."/>
            <person name="Llopart A."/>
            <person name="Long M."/>
            <person name="Low L."/>
            <person name="Lozovsky E."/>
            <person name="Lu J."/>
            <person name="Luo M."/>
            <person name="Machado C.A."/>
            <person name="Makalowski W."/>
            <person name="Marzo M."/>
            <person name="Matsuda M."/>
            <person name="Matzkin L."/>
            <person name="McAllister B."/>
            <person name="McBride C.S."/>
            <person name="McKernan B."/>
            <person name="McKernan K."/>
            <person name="Mendez-Lago M."/>
            <person name="Minx P."/>
            <person name="Mollenhauer M.U."/>
            <person name="Montooth K."/>
            <person name="Mount S.M."/>
            <person name="Mu X."/>
            <person name="Myers E."/>
            <person name="Negre B."/>
            <person name="Newfeld S."/>
            <person name="Nielsen R."/>
            <person name="Noor M.A."/>
            <person name="O'Grady P."/>
            <person name="Pachter L."/>
            <person name="Papaceit M."/>
            <person name="Parisi M.J."/>
            <person name="Parisi M."/>
            <person name="Parts L."/>
            <person name="Pedersen J.S."/>
            <person name="Pesole G."/>
            <person name="Phillippy A.M."/>
            <person name="Ponting C.P."/>
            <person name="Pop M."/>
            <person name="Porcelli D."/>
            <person name="Powell J.R."/>
            <person name="Prohaska S."/>
            <person name="Pruitt K."/>
            <person name="Puig M."/>
            <person name="Quesneville H."/>
            <person name="Ram K.R."/>
            <person name="Rand D."/>
            <person name="Rasmussen M.D."/>
            <person name="Reed L.K."/>
            <person name="Reenan R."/>
            <person name="Reily A."/>
            <person name="Remington K.A."/>
            <person name="Rieger T.T."/>
            <person name="Ritchie M.G."/>
            <person name="Robin C."/>
            <person name="Rogers Y.H."/>
            <person name="Rohde C."/>
            <person name="Rozas J."/>
            <person name="Rubenfield M.J."/>
            <person name="Ruiz A."/>
            <person name="Russo S."/>
            <person name="Salzberg S.L."/>
            <person name="Sanchez-Gracia A."/>
            <person name="Saranga D.J."/>
            <person name="Sato H."/>
            <person name="Schaeffer S.W."/>
            <person name="Schatz M.C."/>
            <person name="Schlenke T."/>
            <person name="Schwartz R."/>
            <person name="Segarra C."/>
            <person name="Singh R.S."/>
            <person name="Sirot L."/>
            <person name="Sirota M."/>
            <person name="Sisneros N.B."/>
            <person name="Smith C.D."/>
            <person name="Smith T.F."/>
            <person name="Spieth J."/>
            <person name="Stage D.E."/>
            <person name="Stark A."/>
            <person name="Stephan W."/>
            <person name="Strausberg R.L."/>
            <person name="Strempel S."/>
            <person name="Sturgill D."/>
            <person name="Sutton G."/>
            <person name="Sutton G.G."/>
            <person name="Tao W."/>
            <person name="Teichmann S."/>
            <person name="Tobari Y.N."/>
            <person name="Tomimura Y."/>
            <person name="Tsolas J.M."/>
            <person name="Valente V.L."/>
            <person name="Venter E."/>
            <person name="Venter J.C."/>
            <person name="Vicario S."/>
            <person name="Vieira F.G."/>
            <person name="Vilella A.J."/>
            <person name="Villasante A."/>
            <person name="Walenz B."/>
            <person name="Wang J."/>
            <person name="Wasserman M."/>
            <person name="Watts T."/>
            <person name="Wilson D."/>
            <person name="Wilson R.K."/>
            <person name="Wing R.A."/>
            <person name="Wolfner M.F."/>
            <person name="Wong A."/>
            <person name="Wong G.K."/>
            <person name="Wu C.I."/>
            <person name="Wu G."/>
            <person name="Yamamoto D."/>
            <person name="Yang H.P."/>
            <person name="Yang S.P."/>
            <person name="Yorke J.A."/>
            <person name="Yoshida K."/>
            <person name="Zdobnov E."/>
            <person name="Zhang P."/>
            <person name="Zhang Y."/>
            <person name="Zimin A.V."/>
            <person name="Baldwin J."/>
            <person name="Abdouelleil A."/>
            <person name="Abdulkadir J."/>
            <person name="Abebe A."/>
            <person name="Abera B."/>
            <person name="Abreu J."/>
            <person name="Acer S.C."/>
            <person name="Aftuck L."/>
            <person name="Alexander A."/>
            <person name="An P."/>
            <person name="Anderson E."/>
            <person name="Anderson S."/>
            <person name="Arachi H."/>
            <person name="Azer M."/>
            <person name="Bachantsang P."/>
            <person name="Barry A."/>
            <person name="Bayul T."/>
            <person name="Berlin A."/>
            <person name="Bessette D."/>
            <person name="Bloom T."/>
            <person name="Blye J."/>
            <person name="Boguslavskiy L."/>
            <person name="Bonnet C."/>
            <person name="Boukhgalter B."/>
            <person name="Bourzgui I."/>
            <person name="Brown A."/>
            <person name="Cahill P."/>
            <person name="Channer S."/>
            <person name="Cheshatsang Y."/>
            <person name="Chuda L."/>
            <person name="Citroen M."/>
            <person name="Collymore A."/>
            <person name="Cooke P."/>
            <person name="Costello M."/>
            <person name="D'Aco K."/>
            <person name="Daza R."/>
            <person name="De Haan G."/>
            <person name="DeGray S."/>
            <person name="DeMaso C."/>
            <person name="Dhargay N."/>
            <person name="Dooley K."/>
            <person name="Dooley E."/>
            <person name="Doricent M."/>
            <person name="Dorje P."/>
            <person name="Dorjee K."/>
            <person name="Dupes A."/>
            <person name="Elong R."/>
            <person name="Falk J."/>
            <person name="Farina A."/>
            <person name="Faro S."/>
            <person name="Ferguson D."/>
            <person name="Fisher S."/>
            <person name="Foley C.D."/>
            <person name="Franke A."/>
            <person name="Friedrich D."/>
            <person name="Gadbois L."/>
            <person name="Gearin G."/>
            <person name="Gearin C.R."/>
            <person name="Giannoukos G."/>
            <person name="Goode T."/>
            <person name="Graham J."/>
            <person name="Grandbois E."/>
            <person name="Grewal S."/>
            <person name="Gyaltsen K."/>
            <person name="Hafez N."/>
            <person name="Hagos B."/>
            <person name="Hall J."/>
            <person name="Henson C."/>
            <person name="Hollinger A."/>
            <person name="Honan T."/>
            <person name="Huard M.D."/>
            <person name="Hughes L."/>
            <person name="Hurhula B."/>
            <person name="Husby M.E."/>
            <person name="Kamat A."/>
            <person name="Kanga B."/>
            <person name="Kashin S."/>
            <person name="Khazanovich D."/>
            <person name="Kisner P."/>
            <person name="Lance K."/>
            <person name="Lara M."/>
            <person name="Lee W."/>
            <person name="Lennon N."/>
            <person name="Letendre F."/>
            <person name="LeVine R."/>
            <person name="Lipovsky A."/>
            <person name="Liu X."/>
            <person name="Liu J."/>
            <person name="Liu S."/>
            <person name="Lokyitsang T."/>
            <person name="Lokyitsang Y."/>
            <person name="Lubonja R."/>
            <person name="Lui A."/>
            <person name="MacDonald P."/>
            <person name="Magnisalis V."/>
            <person name="Maru K."/>
            <person name="Matthews C."/>
            <person name="McCusker W."/>
            <person name="McDonough S."/>
            <person name="Mehta T."/>
            <person name="Meldrim J."/>
            <person name="Meneus L."/>
            <person name="Mihai O."/>
            <person name="Mihalev A."/>
            <person name="Mihova T."/>
            <person name="Mittelman R."/>
            <person name="Mlenga V."/>
            <person name="Montmayeur A."/>
            <person name="Mulrain L."/>
            <person name="Navidi A."/>
            <person name="Naylor J."/>
            <person name="Negash T."/>
            <person name="Nguyen T."/>
            <person name="Nguyen N."/>
            <person name="Nicol R."/>
            <person name="Norbu C."/>
            <person name="Norbu N."/>
            <person name="Novod N."/>
            <person name="O'Neill B."/>
            <person name="Osman S."/>
            <person name="Markiewicz E."/>
            <person name="Oyono O.L."/>
            <person name="Patti C."/>
            <person name="Phunkhang P."/>
            <person name="Pierre F."/>
            <person name="Priest M."/>
            <person name="Raghuraman S."/>
            <person name="Rege F."/>
            <person name="Reyes R."/>
            <person name="Rise C."/>
            <person name="Rogov P."/>
            <person name="Ross K."/>
            <person name="Ryan E."/>
            <person name="Settipalli S."/>
            <person name="Shea T."/>
            <person name="Sherpa N."/>
            <person name="Shi L."/>
            <person name="Shih D."/>
            <person name="Sparrow T."/>
            <person name="Spaulding J."/>
            <person name="Stalker J."/>
            <person name="Stange-Thomann N."/>
            <person name="Stavropoulos S."/>
            <person name="Stone C."/>
            <person name="Strader C."/>
            <person name="Tesfaye S."/>
            <person name="Thomson T."/>
            <person name="Thoulutsang Y."/>
            <person name="Thoulutsang D."/>
            <person name="Topham K."/>
            <person name="Topping I."/>
            <person name="Tsamla T."/>
            <person name="Vassiliev H."/>
            <person name="Vo A."/>
            <person name="Wangchuk T."/>
            <person name="Wangdi T."/>
            <person name="Weiand M."/>
            <person name="Wilkinson J."/>
            <person name="Wilson A."/>
            <person name="Yadav S."/>
            <person name="Young G."/>
            <person name="Yu Q."/>
            <person name="Zembek L."/>
            <person name="Zhong D."/>
            <person name="Zimmer A."/>
            <person name="Zwirko Z."/>
            <person name="Jaffe D.B."/>
            <person name="Alvarez P."/>
            <person name="Brockman W."/>
            <person name="Butler J."/>
            <person name="Chin C."/>
            <person name="Gnerre S."/>
            <person name="Grabherr M."/>
            <person name="Kleber M."/>
            <person name="Mauceli E."/>
            <person name="MacCallum I."/>
        </authorList>
    </citation>
    <scope>NUCLEOTIDE SEQUENCE [LARGE SCALE GENOMIC DNA]</scope>
    <source>
        <strain evidence="9">Tai18E2 / Tucson 14021-0261.01</strain>
    </source>
</reference>
<dbReference type="KEGG" id="dya:Dyak_GE19406"/>
<dbReference type="GO" id="GO:0010468">
    <property type="term" value="P:regulation of gene expression"/>
    <property type="evidence" value="ECO:0007669"/>
    <property type="project" value="EnsemblMetazoa"/>
</dbReference>
<dbReference type="AlphaFoldDB" id="B4NYC0"/>
<feature type="domain" description="Transcription initiation factor TFIID component TAF4 C-terminal" evidence="7">
    <location>
        <begin position="30"/>
        <end position="238"/>
    </location>
</feature>
<evidence type="ECO:0000256" key="3">
    <source>
        <dbReference type="ARBA" id="ARBA00023015"/>
    </source>
</evidence>
<proteinExistence type="inferred from homology"/>
<keyword evidence="3" id="KW-0805">Transcription regulation</keyword>
<evidence type="ECO:0000313" key="8">
    <source>
        <dbReference type="EMBL" id="EDW89756.2"/>
    </source>
</evidence>
<keyword evidence="9" id="KW-1185">Reference proteome</keyword>
<reference evidence="8 9" key="2">
    <citation type="journal article" date="2007" name="PLoS Biol.">
        <title>Principles of genome evolution in the Drosophila melanogaster species group.</title>
        <authorList>
            <person name="Ranz J.M."/>
            <person name="Maurin D."/>
            <person name="Chan Y.S."/>
            <person name="von Grotthuss M."/>
            <person name="Hillier L.W."/>
            <person name="Roote J."/>
            <person name="Ashburner M."/>
            <person name="Bergman C.M."/>
        </authorList>
    </citation>
    <scope>NUCLEOTIDE SEQUENCE [LARGE SCALE GENOMIC DNA]</scope>
    <source>
        <strain evidence="9">Tai18E2 / Tucson 14021-0261.01</strain>
    </source>
</reference>
<evidence type="ECO:0000259" key="7">
    <source>
        <dbReference type="Pfam" id="PF05236"/>
    </source>
</evidence>
<accession>B4NYC0</accession>
<dbReference type="Pfam" id="PF05236">
    <property type="entry name" value="TAF4"/>
    <property type="match status" value="1"/>
</dbReference>
<dbReference type="HOGENOM" id="CLU_1134582_0_0_1"/>
<evidence type="ECO:0000256" key="6">
    <source>
        <dbReference type="SAM" id="MobiDB-lite"/>
    </source>
</evidence>
<comment type="subcellular location">
    <subcellularLocation>
        <location evidence="1">Nucleus</location>
    </subcellularLocation>
</comment>
<dbReference type="EMBL" id="CM000157">
    <property type="protein sequence ID" value="EDW89756.2"/>
    <property type="molecule type" value="Genomic_DNA"/>
</dbReference>
<evidence type="ECO:0000256" key="1">
    <source>
        <dbReference type="ARBA" id="ARBA00004123"/>
    </source>
</evidence>
<sequence length="245" mass="27587">MSIISIEVPIQPYAGQLLIISDLILPDSASQDANKTKVSTKRKQRASFFDSSSIHKKIIKQLSQGNQADDISISEQESLLDAFLAALETYMKHVVKKTIDLCEHRTSYHLYNDARCVMKNDMRTTMMFLNDLEMADYGSSDDDAGFYHKRRAENGDKERKVARLESVNDTAMLAIGGRKRPAEAPGPEAAPCGSKGGQVAGPPVQRPFALRFKHLNIRDVLQFMEEDSRYARSNMLFEAYLKYKS</sequence>
<dbReference type="GO" id="GO:0007283">
    <property type="term" value="P:spermatogenesis"/>
    <property type="evidence" value="ECO:0007669"/>
    <property type="project" value="EnsemblMetazoa"/>
</dbReference>
<feature type="region of interest" description="Disordered" evidence="6">
    <location>
        <begin position="178"/>
        <end position="200"/>
    </location>
</feature>
<dbReference type="OrthoDB" id="7844608at2759"/>
<name>B4NYC0_DROYA</name>
<evidence type="ECO:0000256" key="2">
    <source>
        <dbReference type="ARBA" id="ARBA00006178"/>
    </source>
</evidence>
<comment type="similarity">
    <text evidence="2">Belongs to the TAF4 family.</text>
</comment>
<dbReference type="eggNOG" id="KOG2341">
    <property type="taxonomic scope" value="Eukaryota"/>
</dbReference>
<gene>
    <name evidence="8" type="primary">Dyak\GE19406</name>
    <name evidence="8" type="synonym">dyak_GLEANR_3180</name>
    <name evidence="8" type="synonym">GE19406</name>
    <name evidence="8" type="ORF">Dyak_GE19406</name>
</gene>
<keyword evidence="5" id="KW-0539">Nucleus</keyword>
<dbReference type="GO" id="GO:0006352">
    <property type="term" value="P:DNA-templated transcription initiation"/>
    <property type="evidence" value="ECO:0007669"/>
    <property type="project" value="InterPro"/>
</dbReference>
<dbReference type="InterPro" id="IPR007900">
    <property type="entry name" value="TAF4_C"/>
</dbReference>
<dbReference type="GO" id="GO:0005730">
    <property type="term" value="C:nucleolus"/>
    <property type="evidence" value="ECO:0007669"/>
    <property type="project" value="EnsemblMetazoa"/>
</dbReference>
<keyword evidence="4" id="KW-0804">Transcription</keyword>
<protein>
    <recommendedName>
        <fullName evidence="7">Transcription initiation factor TFIID component TAF4 C-terminal domain-containing protein</fullName>
    </recommendedName>
</protein>
<evidence type="ECO:0000313" key="9">
    <source>
        <dbReference type="Proteomes" id="UP000002282"/>
    </source>
</evidence>
<evidence type="ECO:0000256" key="5">
    <source>
        <dbReference type="ARBA" id="ARBA00023242"/>
    </source>
</evidence>
<dbReference type="GO" id="GO:0005669">
    <property type="term" value="C:transcription factor TFIID complex"/>
    <property type="evidence" value="ECO:0007669"/>
    <property type="project" value="InterPro"/>
</dbReference>
<organism evidence="8 9">
    <name type="scientific">Drosophila yakuba</name>
    <name type="common">Fruit fly</name>
    <dbReference type="NCBI Taxonomy" id="7245"/>
    <lineage>
        <taxon>Eukaryota</taxon>
        <taxon>Metazoa</taxon>
        <taxon>Ecdysozoa</taxon>
        <taxon>Arthropoda</taxon>
        <taxon>Hexapoda</taxon>
        <taxon>Insecta</taxon>
        <taxon>Pterygota</taxon>
        <taxon>Neoptera</taxon>
        <taxon>Endopterygota</taxon>
        <taxon>Diptera</taxon>
        <taxon>Brachycera</taxon>
        <taxon>Muscomorpha</taxon>
        <taxon>Ephydroidea</taxon>
        <taxon>Drosophilidae</taxon>
        <taxon>Drosophila</taxon>
        <taxon>Sophophora</taxon>
    </lineage>
</organism>
<dbReference type="GO" id="GO:0001673">
    <property type="term" value="C:male germ cell nucleus"/>
    <property type="evidence" value="ECO:0007669"/>
    <property type="project" value="EnsemblMetazoa"/>
</dbReference>
<dbReference type="GO" id="GO:0046982">
    <property type="term" value="F:protein heterodimerization activity"/>
    <property type="evidence" value="ECO:0007669"/>
    <property type="project" value="EnsemblMetazoa"/>
</dbReference>
<evidence type="ECO:0000256" key="4">
    <source>
        <dbReference type="ARBA" id="ARBA00023163"/>
    </source>
</evidence>